<protein>
    <submittedName>
        <fullName evidence="1">Uncharacterized protein</fullName>
    </submittedName>
</protein>
<dbReference type="Proteomes" id="UP000005551">
    <property type="component" value="Unassembled WGS sequence"/>
</dbReference>
<accession>I5C9M1</accession>
<name>I5C9M1_9BACT</name>
<keyword evidence="2" id="KW-1185">Reference proteome</keyword>
<dbReference type="AlphaFoldDB" id="I5C9M1"/>
<proteinExistence type="predicted"/>
<comment type="caution">
    <text evidence="1">The sequence shown here is derived from an EMBL/GenBank/DDBJ whole genome shotgun (WGS) entry which is preliminary data.</text>
</comment>
<dbReference type="STRING" id="1189621.A3SI_03298"/>
<gene>
    <name evidence="1" type="ORF">A3SI_03298</name>
</gene>
<dbReference type="EMBL" id="AJYA01000005">
    <property type="protein sequence ID" value="EIM78523.1"/>
    <property type="molecule type" value="Genomic_DNA"/>
</dbReference>
<sequence length="167" mass="18592">MHSTEKRLRAQACGLADKLYISSWPEGPALRQLLGQHLRRGLCCLLAGKQALNWEALALGFIPINRFGELRLLDESRRDLDSFLLPPANIPTVQEQIGQLAARLILASGPKSIPPERLLQALQAPESALPQILQGLAASKDVYIRRQGTKTIIGLRYLQRQERLALE</sequence>
<organism evidence="1 2">
    <name type="scientific">Nitritalea halalkaliphila LW7</name>
    <dbReference type="NCBI Taxonomy" id="1189621"/>
    <lineage>
        <taxon>Bacteria</taxon>
        <taxon>Pseudomonadati</taxon>
        <taxon>Bacteroidota</taxon>
        <taxon>Cytophagia</taxon>
        <taxon>Cytophagales</taxon>
        <taxon>Cyclobacteriaceae</taxon>
        <taxon>Nitritalea</taxon>
    </lineage>
</organism>
<evidence type="ECO:0000313" key="2">
    <source>
        <dbReference type="Proteomes" id="UP000005551"/>
    </source>
</evidence>
<reference evidence="1 2" key="1">
    <citation type="submission" date="2012-05" db="EMBL/GenBank/DDBJ databases">
        <title>Genome sequence of Nitritalea halalkaliphila LW7.</title>
        <authorList>
            <person name="Jangir P.K."/>
            <person name="Singh A."/>
            <person name="Shivaji S."/>
            <person name="Sharma R."/>
        </authorList>
    </citation>
    <scope>NUCLEOTIDE SEQUENCE [LARGE SCALE GENOMIC DNA]</scope>
    <source>
        <strain evidence="1 2">LW7</strain>
    </source>
</reference>
<evidence type="ECO:0000313" key="1">
    <source>
        <dbReference type="EMBL" id="EIM78523.1"/>
    </source>
</evidence>